<protein>
    <recommendedName>
        <fullName evidence="1">Glycine cleavage system transcriptional repressor</fullName>
    </recommendedName>
</protein>
<dbReference type="Gene3D" id="3.30.70.260">
    <property type="match status" value="2"/>
</dbReference>
<reference evidence="2 4" key="1">
    <citation type="submission" date="2014-07" db="EMBL/GenBank/DDBJ databases">
        <title>Draft Genome Sequences of Environmental Pseudomonas syringae strains.</title>
        <authorList>
            <person name="Baltrus D.A."/>
            <person name="Berge O."/>
            <person name="Morris C."/>
        </authorList>
    </citation>
    <scope>NUCLEOTIDE SEQUENCE [LARGE SCALE GENOMIC DNA]</scope>
    <source>
        <strain evidence="2 4">CEB003</strain>
    </source>
</reference>
<dbReference type="PANTHER" id="PTHR34875:SF5">
    <property type="entry name" value="GLYCINE CLEAVAGE SYSTEM TRANSCRIPTIONAL REPRESSOR"/>
    <property type="match status" value="1"/>
</dbReference>
<dbReference type="OrthoDB" id="5814713at2"/>
<sequence length="187" mass="20694">MSSTPTVREQFLVISALGANPMELTNVLCRASHENRCSVVSSRLTRHGEYSALVLQISGSWDALARMETGLPGLSKKHAFTTSVVRSATLESRPEALPYVAYVSSAYRPDIINELCQFFMDHNVELENLICDTYLAPQTGGTMLNATFTVTLPAGIQISWLRDQFLDFADALNLDALIEPWRPQAPM</sequence>
<evidence type="ECO:0000313" key="3">
    <source>
        <dbReference type="EMBL" id="OCR23386.1"/>
    </source>
</evidence>
<evidence type="ECO:0000313" key="4">
    <source>
        <dbReference type="Proteomes" id="UP000028643"/>
    </source>
</evidence>
<dbReference type="Proteomes" id="UP000093104">
    <property type="component" value="Unassembled WGS sequence"/>
</dbReference>
<dbReference type="InterPro" id="IPR045865">
    <property type="entry name" value="ACT-like_dom_sf"/>
</dbReference>
<evidence type="ECO:0000313" key="2">
    <source>
        <dbReference type="EMBL" id="KFE45072.1"/>
    </source>
</evidence>
<evidence type="ECO:0000256" key="1">
    <source>
        <dbReference type="PIRNR" id="PIRNR028103"/>
    </source>
</evidence>
<dbReference type="RefSeq" id="WP_020289402.1">
    <property type="nucleotide sequence ID" value="NZ_JPQT01000152.1"/>
</dbReference>
<dbReference type="PIRSF" id="PIRSF028103">
    <property type="entry name" value="GcvR"/>
    <property type="match status" value="1"/>
</dbReference>
<keyword evidence="1" id="KW-0678">Repressor</keyword>
<dbReference type="SUPFAM" id="SSF55021">
    <property type="entry name" value="ACT-like"/>
    <property type="match status" value="2"/>
</dbReference>
<dbReference type="AlphaFoldDB" id="A0A085UPF9"/>
<gene>
    <name evidence="3" type="ORF">AFK24_19995</name>
    <name evidence="2" type="ORF">IV02_28215</name>
</gene>
<dbReference type="PANTHER" id="PTHR34875">
    <property type="entry name" value="UPF0237 PROTEIN MJ1558"/>
    <property type="match status" value="1"/>
</dbReference>
<dbReference type="GO" id="GO:0005737">
    <property type="term" value="C:cytoplasm"/>
    <property type="evidence" value="ECO:0007669"/>
    <property type="project" value="UniProtKB-SubCell"/>
</dbReference>
<accession>A0A085UPF9</accession>
<organism evidence="2 4">
    <name type="scientific">Pseudomonas syringae</name>
    <dbReference type="NCBI Taxonomy" id="317"/>
    <lineage>
        <taxon>Bacteria</taxon>
        <taxon>Pseudomonadati</taxon>
        <taxon>Pseudomonadota</taxon>
        <taxon>Gammaproteobacteria</taxon>
        <taxon>Pseudomonadales</taxon>
        <taxon>Pseudomonadaceae</taxon>
        <taxon>Pseudomonas</taxon>
    </lineage>
</organism>
<dbReference type="EMBL" id="JPQT01000152">
    <property type="protein sequence ID" value="KFE45072.1"/>
    <property type="molecule type" value="Genomic_DNA"/>
</dbReference>
<keyword evidence="1" id="KW-0804">Transcription</keyword>
<keyword evidence="1" id="KW-0963">Cytoplasm</keyword>
<dbReference type="Pfam" id="PF13740">
    <property type="entry name" value="ACT_6"/>
    <property type="match status" value="1"/>
</dbReference>
<dbReference type="InterPro" id="IPR016867">
    <property type="entry name" value="GcvR"/>
</dbReference>
<proteinExistence type="predicted"/>
<reference evidence="3 5" key="2">
    <citation type="submission" date="2015-07" db="EMBL/GenBank/DDBJ databases">
        <title>Draft genome sequence of a diazotrophic, plant growth-promoting rhizobacterium of the Pseudomonas syringae complex.</title>
        <authorList>
            <person name="Patten C.L."/>
            <person name="Jeong H."/>
        </authorList>
    </citation>
    <scope>NUCLEOTIDE SEQUENCE [LARGE SCALE GENOMIC DNA]</scope>
    <source>
        <strain evidence="3 5">GR12-2</strain>
    </source>
</reference>
<dbReference type="PATRIC" id="fig|317.174.peg.5766"/>
<name>A0A085UPF9_PSESX</name>
<dbReference type="InterPro" id="IPR050990">
    <property type="entry name" value="UPF0237/GcvR_regulator"/>
</dbReference>
<comment type="subcellular location">
    <subcellularLocation>
        <location evidence="1">Cytoplasm</location>
    </subcellularLocation>
</comment>
<dbReference type="CDD" id="cd04869">
    <property type="entry name" value="ACT_GcvR_2"/>
    <property type="match status" value="1"/>
</dbReference>
<dbReference type="EMBL" id="LGSI01000056">
    <property type="protein sequence ID" value="OCR23386.1"/>
    <property type="molecule type" value="Genomic_DNA"/>
</dbReference>
<dbReference type="GO" id="GO:0006355">
    <property type="term" value="P:regulation of DNA-templated transcription"/>
    <property type="evidence" value="ECO:0007669"/>
    <property type="project" value="UniProtKB-UniRule"/>
</dbReference>
<dbReference type="Proteomes" id="UP000028643">
    <property type="component" value="Unassembled WGS sequence"/>
</dbReference>
<evidence type="ECO:0000313" key="5">
    <source>
        <dbReference type="Proteomes" id="UP000093104"/>
    </source>
</evidence>
<dbReference type="eggNOG" id="COG2716">
    <property type="taxonomic scope" value="Bacteria"/>
</dbReference>
<comment type="caution">
    <text evidence="2">The sequence shown here is derived from an EMBL/GenBank/DDBJ whole genome shotgun (WGS) entry which is preliminary data.</text>
</comment>